<comment type="similarity">
    <text evidence="1 6">Belongs to the NusB family.</text>
</comment>
<comment type="function">
    <text evidence="6">Involved in transcription antitermination. Required for transcription of ribosomal RNA (rRNA) genes. Binds specifically to the boxA antiterminator sequence of the ribosomal RNA (rrn) operons.</text>
</comment>
<keyword evidence="9" id="KW-1185">Reference proteome</keyword>
<dbReference type="Proteomes" id="UP000029692">
    <property type="component" value="Unassembled WGS sequence"/>
</dbReference>
<dbReference type="InterPro" id="IPR011605">
    <property type="entry name" value="NusB_fam"/>
</dbReference>
<dbReference type="OrthoDB" id="9811381at2"/>
<organism evidence="8 9">
    <name type="scientific">Spirochaeta lutea</name>
    <dbReference type="NCBI Taxonomy" id="1480694"/>
    <lineage>
        <taxon>Bacteria</taxon>
        <taxon>Pseudomonadati</taxon>
        <taxon>Spirochaetota</taxon>
        <taxon>Spirochaetia</taxon>
        <taxon>Spirochaetales</taxon>
        <taxon>Spirochaetaceae</taxon>
        <taxon>Spirochaeta</taxon>
    </lineage>
</organism>
<evidence type="ECO:0000256" key="6">
    <source>
        <dbReference type="HAMAP-Rule" id="MF_00073"/>
    </source>
</evidence>
<dbReference type="AlphaFoldDB" id="A0A098R226"/>
<evidence type="ECO:0000259" key="7">
    <source>
        <dbReference type="Pfam" id="PF01029"/>
    </source>
</evidence>
<dbReference type="EMBL" id="JNUP01000003">
    <property type="protein sequence ID" value="KGE73718.1"/>
    <property type="molecule type" value="Genomic_DNA"/>
</dbReference>
<dbReference type="HAMAP" id="MF_00073">
    <property type="entry name" value="NusB"/>
    <property type="match status" value="1"/>
</dbReference>
<dbReference type="eggNOG" id="COG0781">
    <property type="taxonomic scope" value="Bacteria"/>
</dbReference>
<dbReference type="PANTHER" id="PTHR11078">
    <property type="entry name" value="N UTILIZATION SUBSTANCE PROTEIN B-RELATED"/>
    <property type="match status" value="1"/>
</dbReference>
<dbReference type="GO" id="GO:0006353">
    <property type="term" value="P:DNA-templated transcription termination"/>
    <property type="evidence" value="ECO:0007669"/>
    <property type="project" value="UniProtKB-UniRule"/>
</dbReference>
<comment type="caution">
    <text evidence="8">The sequence shown here is derived from an EMBL/GenBank/DDBJ whole genome shotgun (WGS) entry which is preliminary data.</text>
</comment>
<dbReference type="InterPro" id="IPR035926">
    <property type="entry name" value="NusB-like_sf"/>
</dbReference>
<dbReference type="STRING" id="1480694.DC28_00335"/>
<evidence type="ECO:0000256" key="2">
    <source>
        <dbReference type="ARBA" id="ARBA00022814"/>
    </source>
</evidence>
<evidence type="ECO:0000313" key="8">
    <source>
        <dbReference type="EMBL" id="KGE73718.1"/>
    </source>
</evidence>
<sequence>MISRRKSRILAFQTLYEWEITRTSLDELLKFSWIEQREKYSDSDLFFPRLLVQGVLENMNAIDALISGQLDNWPFSRVNKVDLSILRLGVYELTFNQETPVSVAIDEAVEIAREYGVEESYRFVNGVLDGIAKKKKL</sequence>
<dbReference type="Pfam" id="PF01029">
    <property type="entry name" value="NusB"/>
    <property type="match status" value="1"/>
</dbReference>
<dbReference type="GO" id="GO:0005829">
    <property type="term" value="C:cytosol"/>
    <property type="evidence" value="ECO:0007669"/>
    <property type="project" value="TreeGrafter"/>
</dbReference>
<dbReference type="CDD" id="cd00619">
    <property type="entry name" value="Terminator_NusB"/>
    <property type="match status" value="1"/>
</dbReference>
<dbReference type="GO" id="GO:0031564">
    <property type="term" value="P:transcription antitermination"/>
    <property type="evidence" value="ECO:0007669"/>
    <property type="project" value="UniProtKB-KW"/>
</dbReference>
<proteinExistence type="inferred from homology"/>
<reference evidence="8 9" key="1">
    <citation type="submission" date="2014-05" db="EMBL/GenBank/DDBJ databases">
        <title>De novo Genome Sequence of Spirocheata sp.</title>
        <authorList>
            <person name="Shivani Y."/>
            <person name="Subhash Y."/>
            <person name="Tushar L."/>
            <person name="Sasikala C."/>
            <person name="Ramana C.V."/>
        </authorList>
    </citation>
    <scope>NUCLEOTIDE SEQUENCE [LARGE SCALE GENOMIC DNA]</scope>
    <source>
        <strain evidence="8 9">JC230</strain>
    </source>
</reference>
<evidence type="ECO:0000256" key="3">
    <source>
        <dbReference type="ARBA" id="ARBA00022884"/>
    </source>
</evidence>
<name>A0A098R226_9SPIO</name>
<evidence type="ECO:0000313" key="9">
    <source>
        <dbReference type="Proteomes" id="UP000029692"/>
    </source>
</evidence>
<evidence type="ECO:0000256" key="1">
    <source>
        <dbReference type="ARBA" id="ARBA00005952"/>
    </source>
</evidence>
<dbReference type="GO" id="GO:0003723">
    <property type="term" value="F:RNA binding"/>
    <property type="evidence" value="ECO:0007669"/>
    <property type="project" value="UniProtKB-UniRule"/>
</dbReference>
<evidence type="ECO:0000256" key="4">
    <source>
        <dbReference type="ARBA" id="ARBA00023015"/>
    </source>
</evidence>
<keyword evidence="2 6" id="KW-0889">Transcription antitermination</keyword>
<accession>A0A098R226</accession>
<dbReference type="NCBIfam" id="TIGR01951">
    <property type="entry name" value="nusB"/>
    <property type="match status" value="1"/>
</dbReference>
<evidence type="ECO:0000256" key="5">
    <source>
        <dbReference type="ARBA" id="ARBA00023163"/>
    </source>
</evidence>
<keyword evidence="5 6" id="KW-0804">Transcription</keyword>
<gene>
    <name evidence="6" type="primary">nusB</name>
    <name evidence="8" type="ORF">DC28_00335</name>
</gene>
<dbReference type="SUPFAM" id="SSF48013">
    <property type="entry name" value="NusB-like"/>
    <property type="match status" value="1"/>
</dbReference>
<dbReference type="RefSeq" id="WP_037544650.1">
    <property type="nucleotide sequence ID" value="NZ_JNUP01000003.1"/>
</dbReference>
<dbReference type="PANTHER" id="PTHR11078:SF3">
    <property type="entry name" value="ANTITERMINATION NUSB DOMAIN-CONTAINING PROTEIN"/>
    <property type="match status" value="1"/>
</dbReference>
<feature type="domain" description="NusB/RsmB/TIM44" evidence="7">
    <location>
        <begin position="5"/>
        <end position="133"/>
    </location>
</feature>
<protein>
    <recommendedName>
        <fullName evidence="6">Transcription antitermination protein NusB</fullName>
    </recommendedName>
    <alternativeName>
        <fullName evidence="6">Antitermination factor NusB</fullName>
    </alternativeName>
</protein>
<keyword evidence="3 6" id="KW-0694">RNA-binding</keyword>
<dbReference type="Gene3D" id="1.10.940.10">
    <property type="entry name" value="NusB-like"/>
    <property type="match status" value="1"/>
</dbReference>
<keyword evidence="4 6" id="KW-0805">Transcription regulation</keyword>
<dbReference type="InterPro" id="IPR006027">
    <property type="entry name" value="NusB_RsmB_TIM44"/>
</dbReference>